<dbReference type="InterPro" id="IPR038050">
    <property type="entry name" value="Neuro_actylchol_rec"/>
</dbReference>
<feature type="transmembrane region" description="Helical" evidence="11">
    <location>
        <begin position="278"/>
        <end position="295"/>
    </location>
</feature>
<dbReference type="InterPro" id="IPR006029">
    <property type="entry name" value="Neurotrans-gated_channel_TM"/>
</dbReference>
<dbReference type="InterPro" id="IPR006201">
    <property type="entry name" value="Neur_channel"/>
</dbReference>
<keyword evidence="5 11" id="KW-0812">Transmembrane</keyword>
<evidence type="ECO:0000256" key="7">
    <source>
        <dbReference type="ARBA" id="ARBA00022989"/>
    </source>
</evidence>
<dbReference type="Proteomes" id="UP000285301">
    <property type="component" value="Unassembled WGS sequence"/>
</dbReference>
<feature type="transmembrane region" description="Helical" evidence="11">
    <location>
        <begin position="773"/>
        <end position="791"/>
    </location>
</feature>
<dbReference type="GO" id="GO:0005886">
    <property type="term" value="C:plasma membrane"/>
    <property type="evidence" value="ECO:0007669"/>
    <property type="project" value="UniProtKB-SubCell"/>
</dbReference>
<dbReference type="InterPro" id="IPR036719">
    <property type="entry name" value="Neuro-gated_channel_TM_sf"/>
</dbReference>
<dbReference type="STRING" id="1965070.A0A3S3RRG9"/>
<feature type="domain" description="Neurotransmitter-gated ion-channel transmembrane" evidence="13">
    <location>
        <begin position="252"/>
        <end position="368"/>
    </location>
</feature>
<keyword evidence="10" id="KW-0407">Ion channel</keyword>
<evidence type="ECO:0000259" key="12">
    <source>
        <dbReference type="Pfam" id="PF02931"/>
    </source>
</evidence>
<feature type="transmembrane region" description="Helical" evidence="11">
    <location>
        <begin position="601"/>
        <end position="624"/>
    </location>
</feature>
<proteinExistence type="predicted"/>
<feature type="domain" description="Neurotransmitter-gated ion-channel ligand-binding" evidence="12">
    <location>
        <begin position="465"/>
        <end position="572"/>
    </location>
</feature>
<sequence>FESCLFGSITMIKVNKLFLAIILLVVENSYCFRKYDRPTPVNDTTLQVTVTLSLIDLNSIRLLDMDYRLDYNIMYEWTVAKNVCDIYVKQLFAHNLIVGEVKAGEVLVLGGDDTNMFWIPDMYIEEAKNIEVPTLPGNNAFLTLTITPEFTCDLKYESRLAALIGCQMDFHDYPYDRQLCYVRMRSHFYPLPMVNYIWNSSGVPFHFYLHLNDYDISFSWNSYNTIAKGANFSCLEVDFVFQRKLSHFIVQVILPTLIIVAISYSSFWISVDTGPCRFILTVTTLLSLVTQFAGLKSQLPPVSYITGLDIWMLACMCCVFAAIIEVAIANYYEKKRKIIIEQRKREYEGKRKMYKFMRAQSKEAPSYISHKLQSLDMLKTNFERECACKNFNDDHLLNVRFDSSEEPPSDIALKLDIEFRLDHFLTYEWSVGKDSCSDYLKKITKSNGTDTLFIDDSYVIRGESRKHIWIPDIYVPEAKKMELTTAIGHNSLLLLFVDSSGTCRLKHETRVATIVSCQMDFRDYPYDKQICPFRLRNHYYPTNTLMIKWSEKGVTAAREIKLNNYRFSFVFKSYNRTPLIVDDEFSCLEVDFIFERQLSHFIVQVVCPSIIITTVAYASFWVGVETGASRFQMTVITLLSLITQFVGVKANLPPVSYVSCVDIWMLACMLFVFSAAIELAAVNFLFKRRNRIIEKRKREIERRKNILQNLSQSDEFKAENAFKSGNNRPFLVESGNVKQLVAWHNNNLIAIPTINENLDLPDLALRVDQVFRVIYPIAFLIFNAVFWPLLLNRSMLKNN</sequence>
<dbReference type="InterPro" id="IPR006028">
    <property type="entry name" value="GABAA/Glycine_rcpt"/>
</dbReference>
<comment type="caution">
    <text evidence="14">The sequence shown here is derived from an EMBL/GenBank/DDBJ whole genome shotgun (WGS) entry which is preliminary data.</text>
</comment>
<evidence type="ECO:0000313" key="14">
    <source>
        <dbReference type="EMBL" id="RWS04880.1"/>
    </source>
</evidence>
<feature type="domain" description="Neurotransmitter-gated ion-channel transmembrane" evidence="13">
    <location>
        <begin position="606"/>
        <end position="727"/>
    </location>
</feature>
<dbReference type="InterPro" id="IPR006202">
    <property type="entry name" value="Neur_chan_lig-bd"/>
</dbReference>
<accession>A0A3S3RRG9</accession>
<keyword evidence="9 11" id="KW-0472">Membrane</keyword>
<dbReference type="Gene3D" id="2.70.170.10">
    <property type="entry name" value="Neurotransmitter-gated ion-channel ligand-binding domain"/>
    <property type="match status" value="2"/>
</dbReference>
<evidence type="ECO:0000256" key="8">
    <source>
        <dbReference type="ARBA" id="ARBA00023065"/>
    </source>
</evidence>
<organism evidence="14 15">
    <name type="scientific">Dinothrombium tinctorium</name>
    <dbReference type="NCBI Taxonomy" id="1965070"/>
    <lineage>
        <taxon>Eukaryota</taxon>
        <taxon>Metazoa</taxon>
        <taxon>Ecdysozoa</taxon>
        <taxon>Arthropoda</taxon>
        <taxon>Chelicerata</taxon>
        <taxon>Arachnida</taxon>
        <taxon>Acari</taxon>
        <taxon>Acariformes</taxon>
        <taxon>Trombidiformes</taxon>
        <taxon>Prostigmata</taxon>
        <taxon>Anystina</taxon>
        <taxon>Parasitengona</taxon>
        <taxon>Trombidioidea</taxon>
        <taxon>Trombidiidae</taxon>
        <taxon>Dinothrombium</taxon>
    </lineage>
</organism>
<dbReference type="GO" id="GO:0005230">
    <property type="term" value="F:extracellular ligand-gated monoatomic ion channel activity"/>
    <property type="evidence" value="ECO:0007669"/>
    <property type="project" value="InterPro"/>
</dbReference>
<dbReference type="PRINTS" id="PR00253">
    <property type="entry name" value="GABAARECEPTR"/>
</dbReference>
<comment type="subcellular location">
    <subcellularLocation>
        <location evidence="2">Cell membrane</location>
    </subcellularLocation>
    <subcellularLocation>
        <location evidence="1">Membrane</location>
        <topology evidence="1">Multi-pass membrane protein</topology>
    </subcellularLocation>
</comment>
<keyword evidence="3" id="KW-0813">Transport</keyword>
<dbReference type="SUPFAM" id="SSF90112">
    <property type="entry name" value="Neurotransmitter-gated ion-channel transmembrane pore"/>
    <property type="match status" value="2"/>
</dbReference>
<dbReference type="EMBL" id="NCKU01005202">
    <property type="protein sequence ID" value="RWS04880.1"/>
    <property type="molecule type" value="Genomic_DNA"/>
</dbReference>
<dbReference type="AlphaFoldDB" id="A0A3S3RRG9"/>
<keyword evidence="15" id="KW-1185">Reference proteome</keyword>
<evidence type="ECO:0000259" key="13">
    <source>
        <dbReference type="Pfam" id="PF02932"/>
    </source>
</evidence>
<evidence type="ECO:0000256" key="9">
    <source>
        <dbReference type="ARBA" id="ARBA00023136"/>
    </source>
</evidence>
<dbReference type="GO" id="GO:0099095">
    <property type="term" value="F:ligand-gated monoatomic anion channel activity"/>
    <property type="evidence" value="ECO:0007669"/>
    <property type="project" value="UniProtKB-ARBA"/>
</dbReference>
<evidence type="ECO:0000256" key="11">
    <source>
        <dbReference type="SAM" id="Phobius"/>
    </source>
</evidence>
<feature type="non-terminal residue" evidence="14">
    <location>
        <position position="1"/>
    </location>
</feature>
<keyword evidence="7 11" id="KW-1133">Transmembrane helix</keyword>
<dbReference type="PROSITE" id="PS00236">
    <property type="entry name" value="NEUROTR_ION_CHANNEL"/>
    <property type="match status" value="2"/>
</dbReference>
<dbReference type="PANTHER" id="PTHR18945">
    <property type="entry name" value="NEUROTRANSMITTER GATED ION CHANNEL"/>
    <property type="match status" value="1"/>
</dbReference>
<feature type="transmembrane region" description="Helical" evidence="11">
    <location>
        <begin position="248"/>
        <end position="271"/>
    </location>
</feature>
<keyword evidence="6" id="KW-0732">Signal</keyword>
<evidence type="ECO:0000256" key="10">
    <source>
        <dbReference type="ARBA" id="ARBA00023303"/>
    </source>
</evidence>
<dbReference type="Pfam" id="PF02932">
    <property type="entry name" value="Neur_chan_memb"/>
    <property type="match status" value="2"/>
</dbReference>
<dbReference type="InterPro" id="IPR036734">
    <property type="entry name" value="Neur_chan_lig-bd_sf"/>
</dbReference>
<evidence type="ECO:0000256" key="6">
    <source>
        <dbReference type="ARBA" id="ARBA00022729"/>
    </source>
</evidence>
<dbReference type="Pfam" id="PF02931">
    <property type="entry name" value="Neur_chan_LBD"/>
    <property type="match status" value="2"/>
</dbReference>
<name>A0A3S3RRG9_9ACAR</name>
<evidence type="ECO:0000256" key="2">
    <source>
        <dbReference type="ARBA" id="ARBA00004236"/>
    </source>
</evidence>
<keyword evidence="14" id="KW-0675">Receptor</keyword>
<reference evidence="14 15" key="1">
    <citation type="journal article" date="2018" name="Gigascience">
        <title>Genomes of trombidid mites reveal novel predicted allergens and laterally-transferred genes associated with secondary metabolism.</title>
        <authorList>
            <person name="Dong X."/>
            <person name="Chaisiri K."/>
            <person name="Xia D."/>
            <person name="Armstrong S.D."/>
            <person name="Fang Y."/>
            <person name="Donnelly M.J."/>
            <person name="Kadowaki T."/>
            <person name="McGarry J.W."/>
            <person name="Darby A.C."/>
            <person name="Makepeace B.L."/>
        </authorList>
    </citation>
    <scope>NUCLEOTIDE SEQUENCE [LARGE SCALE GENOMIC DNA]</scope>
    <source>
        <strain evidence="14">UoL-WK</strain>
    </source>
</reference>
<evidence type="ECO:0000256" key="3">
    <source>
        <dbReference type="ARBA" id="ARBA00022448"/>
    </source>
</evidence>
<feature type="domain" description="Neurotransmitter-gated ion-channel ligand-binding" evidence="12">
    <location>
        <begin position="33"/>
        <end position="224"/>
    </location>
</feature>
<protein>
    <submittedName>
        <fullName evidence="14">Glycine receptor subunit alpha-2-like protein</fullName>
    </submittedName>
</protein>
<keyword evidence="4" id="KW-1003">Cell membrane</keyword>
<dbReference type="GO" id="GO:0005254">
    <property type="term" value="F:chloride channel activity"/>
    <property type="evidence" value="ECO:0007669"/>
    <property type="project" value="UniProtKB-ARBA"/>
</dbReference>
<dbReference type="SUPFAM" id="SSF63712">
    <property type="entry name" value="Nicotinic receptor ligand binding domain-like"/>
    <property type="match status" value="2"/>
</dbReference>
<keyword evidence="8" id="KW-0406">Ion transport</keyword>
<feature type="transmembrane region" description="Helical" evidence="11">
    <location>
        <begin position="310"/>
        <end position="332"/>
    </location>
</feature>
<evidence type="ECO:0000256" key="1">
    <source>
        <dbReference type="ARBA" id="ARBA00004141"/>
    </source>
</evidence>
<dbReference type="CDD" id="cd19049">
    <property type="entry name" value="LGIC_TM_anion"/>
    <property type="match status" value="2"/>
</dbReference>
<evidence type="ECO:0000313" key="15">
    <source>
        <dbReference type="Proteomes" id="UP000285301"/>
    </source>
</evidence>
<dbReference type="GO" id="GO:0004888">
    <property type="term" value="F:transmembrane signaling receptor activity"/>
    <property type="evidence" value="ECO:0007669"/>
    <property type="project" value="InterPro"/>
</dbReference>
<dbReference type="OrthoDB" id="6511516at2759"/>
<feature type="transmembrane region" description="Helical" evidence="11">
    <location>
        <begin position="663"/>
        <end position="686"/>
    </location>
</feature>
<dbReference type="InterPro" id="IPR018000">
    <property type="entry name" value="Neurotransmitter_ion_chnl_CS"/>
</dbReference>
<evidence type="ECO:0000256" key="4">
    <source>
        <dbReference type="ARBA" id="ARBA00022475"/>
    </source>
</evidence>
<dbReference type="Gene3D" id="1.20.58.390">
    <property type="entry name" value="Neurotransmitter-gated ion-channel transmembrane domain"/>
    <property type="match status" value="2"/>
</dbReference>
<gene>
    <name evidence="14" type="ORF">B4U79_06588</name>
</gene>
<evidence type="ECO:0000256" key="5">
    <source>
        <dbReference type="ARBA" id="ARBA00022692"/>
    </source>
</evidence>